<dbReference type="RefSeq" id="WP_117142539.1">
    <property type="nucleotide sequence ID" value="NZ_CAKXKJ010000008.1"/>
</dbReference>
<protein>
    <recommendedName>
        <fullName evidence="4">WD40 repeat domain-containing protein</fullName>
    </recommendedName>
</protein>
<evidence type="ECO:0000313" key="3">
    <source>
        <dbReference type="Proteomes" id="UP000260649"/>
    </source>
</evidence>
<accession>A0A3E2B280</accession>
<keyword evidence="1" id="KW-1133">Transmembrane helix</keyword>
<evidence type="ECO:0000313" key="2">
    <source>
        <dbReference type="EMBL" id="RFT06081.1"/>
    </source>
</evidence>
<keyword evidence="3" id="KW-1185">Reference proteome</keyword>
<sequence length="397" mass="42439">MNKLNKLQDLKTTLTQKQRIILLVVAVVVVLGALTATVFRDNAASFLRWMTYSQKDDDFPHNAQSNSLFLGMGDDLLICTQTQIQLVSPTGTARLKETVNMSSPALNASGDYAVVYDVGGQELNVIGQGALLHKLSLSEEESLLCATVNEKGWVAVTSKVSGYKGVVTVYNRDFEAVLTIRLSSRYISDAVVTPDCRGVYLISPGQAEGAFENTLLYYTLSSREEPTRTISLGSNVVLSIRSAGRCWILGDKSLLILDSSGVITSSYDYDDQYLKMGSLQGNGFATLFLSTSSSGTAGTLVTVGTDGKPYGELALDGQTLALAAQGHKVAVLTTSEVISADRKLDSYTTSPNQRGVRNLAVYEDGSVALINSAAVSLYFPSNGTKVDPKADSSEGTS</sequence>
<name>A0A3E2B280_9FIRM</name>
<dbReference type="OrthoDB" id="1846422at2"/>
<proteinExistence type="predicted"/>
<organism evidence="2 3">
    <name type="scientific">Evtepia gabavorous</name>
    <dbReference type="NCBI Taxonomy" id="2211183"/>
    <lineage>
        <taxon>Bacteria</taxon>
        <taxon>Bacillati</taxon>
        <taxon>Bacillota</taxon>
        <taxon>Clostridia</taxon>
        <taxon>Eubacteriales</taxon>
        <taxon>Evtepia</taxon>
    </lineage>
</organism>
<evidence type="ECO:0000256" key="1">
    <source>
        <dbReference type="SAM" id="Phobius"/>
    </source>
</evidence>
<dbReference type="AlphaFoldDB" id="A0A3E2B280"/>
<keyword evidence="1" id="KW-0472">Membrane</keyword>
<evidence type="ECO:0008006" key="4">
    <source>
        <dbReference type="Google" id="ProtNLM"/>
    </source>
</evidence>
<dbReference type="InterPro" id="IPR043765">
    <property type="entry name" value="DUF5711"/>
</dbReference>
<keyword evidence="1" id="KW-0812">Transmembrane</keyword>
<dbReference type="GeneID" id="97995923"/>
<reference evidence="2 3" key="1">
    <citation type="submission" date="2018-07" db="EMBL/GenBank/DDBJ databases">
        <title>GABA Modulating Bacteria of the Human Gut Microbiota.</title>
        <authorList>
            <person name="Strandwitz P."/>
            <person name="Kim K.H."/>
            <person name="Terekhova D."/>
            <person name="Liu J.K."/>
            <person name="Sharma A."/>
            <person name="Levering J."/>
            <person name="Mcdonald D."/>
            <person name="Dietrich D."/>
            <person name="Ramadhar T.R."/>
            <person name="Lekbua A."/>
            <person name="Mroue N."/>
            <person name="Liston C."/>
            <person name="Stewart E.J."/>
            <person name="Dubin M.J."/>
            <person name="Zengler K."/>
            <person name="Knight R."/>
            <person name="Gilbert J.A."/>
            <person name="Clardy J."/>
            <person name="Lewis K."/>
        </authorList>
    </citation>
    <scope>NUCLEOTIDE SEQUENCE [LARGE SCALE GENOMIC DNA]</scope>
    <source>
        <strain evidence="2 3">KLE1738</strain>
    </source>
</reference>
<comment type="caution">
    <text evidence="2">The sequence shown here is derived from an EMBL/GenBank/DDBJ whole genome shotgun (WGS) entry which is preliminary data.</text>
</comment>
<gene>
    <name evidence="2" type="ORF">DV520_09285</name>
</gene>
<dbReference type="EMBL" id="QQRQ01000017">
    <property type="protein sequence ID" value="RFT06081.1"/>
    <property type="molecule type" value="Genomic_DNA"/>
</dbReference>
<feature type="transmembrane region" description="Helical" evidence="1">
    <location>
        <begin position="20"/>
        <end position="39"/>
    </location>
</feature>
<dbReference type="SUPFAM" id="SSF69322">
    <property type="entry name" value="Tricorn protease domain 2"/>
    <property type="match status" value="1"/>
</dbReference>
<dbReference type="Pfam" id="PF18975">
    <property type="entry name" value="DUF5711"/>
    <property type="match status" value="1"/>
</dbReference>
<dbReference type="Proteomes" id="UP000260649">
    <property type="component" value="Unassembled WGS sequence"/>
</dbReference>